<name>A0ABQ2JA95_9SPHN</name>
<dbReference type="RefSeq" id="WP_188818366.1">
    <property type="nucleotide sequence ID" value="NZ_BMLK01000003.1"/>
</dbReference>
<comment type="caution">
    <text evidence="2">The sequence shown here is derived from an EMBL/GenBank/DDBJ whole genome shotgun (WGS) entry which is preliminary data.</text>
</comment>
<reference evidence="3" key="1">
    <citation type="journal article" date="2019" name="Int. J. Syst. Evol. Microbiol.">
        <title>The Global Catalogue of Microorganisms (GCM) 10K type strain sequencing project: providing services to taxonomists for standard genome sequencing and annotation.</title>
        <authorList>
            <consortium name="The Broad Institute Genomics Platform"/>
            <consortium name="The Broad Institute Genome Sequencing Center for Infectious Disease"/>
            <person name="Wu L."/>
            <person name="Ma J."/>
        </authorList>
    </citation>
    <scope>NUCLEOTIDE SEQUENCE [LARGE SCALE GENOMIC DNA]</scope>
    <source>
        <strain evidence="3">CGMCC 1.6784</strain>
    </source>
</reference>
<keyword evidence="3" id="KW-1185">Reference proteome</keyword>
<organism evidence="2 3">
    <name type="scientific">Novosphingobium indicum</name>
    <dbReference type="NCBI Taxonomy" id="462949"/>
    <lineage>
        <taxon>Bacteria</taxon>
        <taxon>Pseudomonadati</taxon>
        <taxon>Pseudomonadota</taxon>
        <taxon>Alphaproteobacteria</taxon>
        <taxon>Sphingomonadales</taxon>
        <taxon>Sphingomonadaceae</taxon>
        <taxon>Novosphingobium</taxon>
    </lineage>
</organism>
<evidence type="ECO:0000313" key="2">
    <source>
        <dbReference type="EMBL" id="GGN43496.1"/>
    </source>
</evidence>
<evidence type="ECO:0000256" key="1">
    <source>
        <dbReference type="SAM" id="SignalP"/>
    </source>
</evidence>
<gene>
    <name evidence="2" type="ORF">GCM10011349_07660</name>
</gene>
<sequence>MKYFGWILAVTALFSVAAPAYAHKLCSSGETVDVAKSDVHVTPARDWNRLSGRPGKHAEVWTLDGEQLNDVTFFADVPPGEPLVKDRNKKRDPLPKFTKSTLLVEIPDLLEGTYRTYKNVASFDVLSIDPTRFLGCDGVIFTYRFVDDDQLTRKGEARAAIIDGKLYMITFDAPRLHYYDTVIGDFRQLADSAILK</sequence>
<feature type="signal peptide" evidence="1">
    <location>
        <begin position="1"/>
        <end position="22"/>
    </location>
</feature>
<evidence type="ECO:0000313" key="3">
    <source>
        <dbReference type="Proteomes" id="UP000605099"/>
    </source>
</evidence>
<dbReference type="Proteomes" id="UP000605099">
    <property type="component" value="Unassembled WGS sequence"/>
</dbReference>
<feature type="chain" id="PRO_5046025160" evidence="1">
    <location>
        <begin position="23"/>
        <end position="196"/>
    </location>
</feature>
<accession>A0ABQ2JA95</accession>
<proteinExistence type="predicted"/>
<protein>
    <submittedName>
        <fullName evidence="2">Uncharacterized protein</fullName>
    </submittedName>
</protein>
<keyword evidence="1" id="KW-0732">Signal</keyword>
<dbReference type="EMBL" id="BMLK01000003">
    <property type="protein sequence ID" value="GGN43496.1"/>
    <property type="molecule type" value="Genomic_DNA"/>
</dbReference>